<dbReference type="GO" id="GO:0008017">
    <property type="term" value="F:microtubule binding"/>
    <property type="evidence" value="ECO:0007669"/>
    <property type="project" value="TreeGrafter"/>
</dbReference>
<evidence type="ECO:0000256" key="7">
    <source>
        <dbReference type="ARBA" id="ARBA00023242"/>
    </source>
</evidence>
<sequence>MIDEDFKILDRIDSKLNELNNFRNTKTNESRKVLQSLSRRLELAKSSVESLQNSKLDQKHTELFHKLDREKFALAKNINDLESSNDYNIAHLNKLKKELEDISEEDILDTTTSDIEDSVLLKLKVFRSLGVSFDGTKPENHTKALIQSSSTINLYTLSLDKQYSNYFISNYIWDKL</sequence>
<dbReference type="InterPro" id="IPR013252">
    <property type="entry name" value="Ndc80_Spc24"/>
</dbReference>
<dbReference type="CDD" id="cd11565">
    <property type="entry name" value="RWD_Spc24"/>
    <property type="match status" value="1"/>
</dbReference>
<dbReference type="SUPFAM" id="SSF143026">
    <property type="entry name" value="Kinetochore globular domain"/>
    <property type="match status" value="1"/>
</dbReference>
<evidence type="ECO:0000256" key="3">
    <source>
        <dbReference type="ARBA" id="ARBA00022618"/>
    </source>
</evidence>
<keyword evidence="3 10" id="KW-0132">Cell division</keyword>
<organism evidence="11 12">
    <name type="scientific">Geotrichum candidum</name>
    <name type="common">Oospora lactis</name>
    <name type="synonym">Dipodascus geotrichum</name>
    <dbReference type="NCBI Taxonomy" id="1173061"/>
    <lineage>
        <taxon>Eukaryota</taxon>
        <taxon>Fungi</taxon>
        <taxon>Dikarya</taxon>
        <taxon>Ascomycota</taxon>
        <taxon>Saccharomycotina</taxon>
        <taxon>Dipodascomycetes</taxon>
        <taxon>Dipodascales</taxon>
        <taxon>Dipodascaceae</taxon>
        <taxon>Geotrichum</taxon>
    </lineage>
</organism>
<evidence type="ECO:0000256" key="9">
    <source>
        <dbReference type="ARBA" id="ARBA00023328"/>
    </source>
</evidence>
<evidence type="ECO:0000256" key="6">
    <source>
        <dbReference type="ARBA" id="ARBA00023054"/>
    </source>
</evidence>
<evidence type="ECO:0000256" key="1">
    <source>
        <dbReference type="ARBA" id="ARBA00007804"/>
    </source>
</evidence>
<keyword evidence="2 10" id="KW-0158">Chromosome</keyword>
<protein>
    <recommendedName>
        <fullName evidence="10">Kinetochore protein Spc24</fullName>
    </recommendedName>
</protein>
<name>A0A0J9XDQ0_GEOCN</name>
<evidence type="ECO:0000256" key="5">
    <source>
        <dbReference type="ARBA" id="ARBA00022838"/>
    </source>
</evidence>
<comment type="function">
    <text evidence="10">Acts as a component of the essential kinetochore-associated NDC80 complex, which is required for chromosome segregation and spindle checkpoint activity.</text>
</comment>
<dbReference type="Proteomes" id="UP000242525">
    <property type="component" value="Unassembled WGS sequence"/>
</dbReference>
<keyword evidence="9 10" id="KW-0137">Centromere</keyword>
<dbReference type="PANTHER" id="PTHR22142">
    <property type="match status" value="1"/>
</dbReference>
<dbReference type="GO" id="GO:0005634">
    <property type="term" value="C:nucleus"/>
    <property type="evidence" value="ECO:0007669"/>
    <property type="project" value="UniProtKB-SubCell"/>
</dbReference>
<comment type="similarity">
    <text evidence="1 10">Belongs to the SPC24 family.</text>
</comment>
<keyword evidence="6" id="KW-0175">Coiled coil</keyword>
<dbReference type="Pfam" id="PF08286">
    <property type="entry name" value="Spc24"/>
    <property type="match status" value="1"/>
</dbReference>
<dbReference type="PANTHER" id="PTHR22142:SF2">
    <property type="entry name" value="KINETOCHORE PROTEIN SPC24"/>
    <property type="match status" value="1"/>
</dbReference>
<comment type="caution">
    <text evidence="11">The sequence shown here is derived from an EMBL/GenBank/DDBJ whole genome shotgun (WGS) entry which is preliminary data.</text>
</comment>
<keyword evidence="12" id="KW-1185">Reference proteome</keyword>
<dbReference type="EMBL" id="CCBN010000011">
    <property type="protein sequence ID" value="CDO55482.1"/>
    <property type="molecule type" value="Genomic_DNA"/>
</dbReference>
<gene>
    <name evidence="11" type="ORF">BN980_GECA11s01797g</name>
</gene>
<proteinExistence type="inferred from homology"/>
<dbReference type="GO" id="GO:0031262">
    <property type="term" value="C:Ndc80 complex"/>
    <property type="evidence" value="ECO:0007669"/>
    <property type="project" value="TreeGrafter"/>
</dbReference>
<dbReference type="OrthoDB" id="3344830at2759"/>
<dbReference type="AlphaFoldDB" id="A0A0J9XDQ0"/>
<dbReference type="GO" id="GO:0007059">
    <property type="term" value="P:chromosome segregation"/>
    <property type="evidence" value="ECO:0007669"/>
    <property type="project" value="TreeGrafter"/>
</dbReference>
<reference evidence="11" key="1">
    <citation type="submission" date="2014-03" db="EMBL/GenBank/DDBJ databases">
        <authorList>
            <person name="Casaregola S."/>
        </authorList>
    </citation>
    <scope>NUCLEOTIDE SEQUENCE [LARGE SCALE GENOMIC DNA]</scope>
    <source>
        <strain evidence="11">CLIB 918</strain>
    </source>
</reference>
<evidence type="ECO:0000256" key="2">
    <source>
        <dbReference type="ARBA" id="ARBA00022454"/>
    </source>
</evidence>
<comment type="subunit">
    <text evidence="10">Component of the NDC80 complex.</text>
</comment>
<evidence type="ECO:0000256" key="8">
    <source>
        <dbReference type="ARBA" id="ARBA00023306"/>
    </source>
</evidence>
<dbReference type="Gene3D" id="3.30.160.430">
    <property type="match status" value="1"/>
</dbReference>
<evidence type="ECO:0000313" key="11">
    <source>
        <dbReference type="EMBL" id="CDO55482.1"/>
    </source>
</evidence>
<dbReference type="GO" id="GO:0051301">
    <property type="term" value="P:cell division"/>
    <property type="evidence" value="ECO:0007669"/>
    <property type="project" value="UniProtKB-UniRule"/>
</dbReference>
<evidence type="ECO:0000256" key="10">
    <source>
        <dbReference type="RuleBase" id="RU368011"/>
    </source>
</evidence>
<keyword evidence="8 10" id="KW-0131">Cell cycle</keyword>
<keyword evidence="5 10" id="KW-0995">Kinetochore</keyword>
<keyword evidence="7 10" id="KW-0539">Nucleus</keyword>
<evidence type="ECO:0000256" key="4">
    <source>
        <dbReference type="ARBA" id="ARBA00022776"/>
    </source>
</evidence>
<dbReference type="InterPro" id="IPR038066">
    <property type="entry name" value="Spc24_Fungi_globular_sf"/>
</dbReference>
<keyword evidence="4 10" id="KW-0498">Mitosis</keyword>
<dbReference type="STRING" id="1173061.A0A0J9XDQ0"/>
<comment type="subcellular location">
    <subcellularLocation>
        <location evidence="10">Nucleus</location>
    </subcellularLocation>
    <subcellularLocation>
        <location evidence="10">Chromosome</location>
        <location evidence="10">Centromere</location>
        <location evidence="10">Kinetochore</location>
    </subcellularLocation>
</comment>
<accession>A0A0J9XDQ0</accession>
<evidence type="ECO:0000313" key="12">
    <source>
        <dbReference type="Proteomes" id="UP000242525"/>
    </source>
</evidence>